<dbReference type="SUPFAM" id="SSF56300">
    <property type="entry name" value="Metallo-dependent phosphatases"/>
    <property type="match status" value="1"/>
</dbReference>
<proteinExistence type="predicted"/>
<dbReference type="InterPro" id="IPR041796">
    <property type="entry name" value="Mre11_N"/>
</dbReference>
<accession>A0A1Q2KWP1</accession>
<dbReference type="Proteomes" id="UP000188184">
    <property type="component" value="Chromosome"/>
</dbReference>
<dbReference type="OrthoDB" id="9773856at2"/>
<organism evidence="3 4">
    <name type="scientific">Planococcus lenghuensis</name>
    <dbReference type="NCBI Taxonomy" id="2213202"/>
    <lineage>
        <taxon>Bacteria</taxon>
        <taxon>Bacillati</taxon>
        <taxon>Bacillota</taxon>
        <taxon>Bacilli</taxon>
        <taxon>Bacillales</taxon>
        <taxon>Caryophanaceae</taxon>
        <taxon>Planococcus</taxon>
    </lineage>
</organism>
<dbReference type="PANTHER" id="PTHR30337">
    <property type="entry name" value="COMPONENT OF ATP-DEPENDENT DSDNA EXONUCLEASE"/>
    <property type="match status" value="1"/>
</dbReference>
<dbReference type="InterPro" id="IPR029052">
    <property type="entry name" value="Metallo-depent_PP-like"/>
</dbReference>
<sequence length="401" mass="45545">MRPLRFIHTADLHLDSPFKGMNGLPREKWKSLRDSTFDAFNRLISYAADTKPDFVLIAGDIYDGEDRSIRAQHIFSTGMQTLADCGIPVFISHGNHDHLSGSWVRFDLPRNVRVFKEEVEQMEITIGGRTVRISGFSYPARHVNDRMIDRYPVAADREAIHIGMLHGSLEGDSSHAVYAPFRKQDLLSKHYDYWALGHIHLRQELHADPPIVYPGNLQGRHRNETGTKGFYEVTLSDAGPDLKFIPASVIEFTTLEIDIPETCHMNEILLMCTDRLARHLEEKGAGVTELVIPHAALGRNEESLQDLLLTIREEMENSESFLWVDRIRVKEPKHPGTLSGLGAKVSELVDSWQPDDWQEILGDVYRHVRGIRYLQTPDEQQIQEIQTAAANKIKAELGAED</sequence>
<dbReference type="InterPro" id="IPR050535">
    <property type="entry name" value="DNA_Repair-Maintenance_Comp"/>
</dbReference>
<evidence type="ECO:0000313" key="3">
    <source>
        <dbReference type="EMBL" id="AQQ52546.1"/>
    </source>
</evidence>
<dbReference type="KEGG" id="pmar:B0X71_05175"/>
<evidence type="ECO:0000256" key="1">
    <source>
        <dbReference type="ARBA" id="ARBA00022801"/>
    </source>
</evidence>
<dbReference type="CDD" id="cd00840">
    <property type="entry name" value="MPP_Mre11_N"/>
    <property type="match status" value="1"/>
</dbReference>
<dbReference type="PANTHER" id="PTHR30337:SF7">
    <property type="entry name" value="PHOSPHOESTERASE"/>
    <property type="match status" value="1"/>
</dbReference>
<dbReference type="InterPro" id="IPR014576">
    <property type="entry name" value="Pesterase_YhaO"/>
</dbReference>
<dbReference type="AlphaFoldDB" id="A0A1Q2KWP1"/>
<dbReference type="RefSeq" id="WP_077588430.1">
    <property type="nucleotide sequence ID" value="NZ_CP019640.1"/>
</dbReference>
<dbReference type="Pfam" id="PF00149">
    <property type="entry name" value="Metallophos"/>
    <property type="match status" value="1"/>
</dbReference>
<keyword evidence="1" id="KW-0378">Hydrolase</keyword>
<keyword evidence="3" id="KW-0269">Exonuclease</keyword>
<evidence type="ECO:0000313" key="4">
    <source>
        <dbReference type="Proteomes" id="UP000188184"/>
    </source>
</evidence>
<dbReference type="PIRSF" id="PIRSF033091">
    <property type="entry name" value="Pesterase_YhaO"/>
    <property type="match status" value="1"/>
</dbReference>
<evidence type="ECO:0000259" key="2">
    <source>
        <dbReference type="Pfam" id="PF00149"/>
    </source>
</evidence>
<feature type="domain" description="Calcineurin-like phosphoesterase" evidence="2">
    <location>
        <begin position="4"/>
        <end position="200"/>
    </location>
</feature>
<keyword evidence="4" id="KW-1185">Reference proteome</keyword>
<dbReference type="GO" id="GO:0004527">
    <property type="term" value="F:exonuclease activity"/>
    <property type="evidence" value="ECO:0007669"/>
    <property type="project" value="UniProtKB-KW"/>
</dbReference>
<dbReference type="InterPro" id="IPR004843">
    <property type="entry name" value="Calcineurin-like_PHP"/>
</dbReference>
<protein>
    <submittedName>
        <fullName evidence="3">DNA repair exonuclease YhaO</fullName>
    </submittedName>
</protein>
<dbReference type="Gene3D" id="3.60.21.10">
    <property type="match status" value="1"/>
</dbReference>
<keyword evidence="3" id="KW-0540">Nuclease</keyword>
<dbReference type="EMBL" id="CP019640">
    <property type="protein sequence ID" value="AQQ52546.1"/>
    <property type="molecule type" value="Genomic_DNA"/>
</dbReference>
<name>A0A1Q2KWP1_9BACL</name>
<reference evidence="3 4" key="1">
    <citation type="submission" date="2017-02" db="EMBL/GenBank/DDBJ databases">
        <title>The complete genomic sequence of a novel cold adapted crude oil-degrading bacterium Planococcus qaidamina Y42.</title>
        <authorList>
            <person name="Yang R."/>
        </authorList>
    </citation>
    <scope>NUCLEOTIDE SEQUENCE [LARGE SCALE GENOMIC DNA]</scope>
    <source>
        <strain evidence="3 4">Y42</strain>
    </source>
</reference>
<gene>
    <name evidence="3" type="ORF">B0X71_05175</name>
</gene>